<name>A0A8S5LC34_9CAUD</name>
<reference evidence="1" key="1">
    <citation type="journal article" date="2021" name="Proc. Natl. Acad. Sci. U.S.A.">
        <title>A Catalog of Tens of Thousands of Viruses from Human Metagenomes Reveals Hidden Associations with Chronic Diseases.</title>
        <authorList>
            <person name="Tisza M.J."/>
            <person name="Buck C.B."/>
        </authorList>
    </citation>
    <scope>NUCLEOTIDE SEQUENCE</scope>
    <source>
        <strain evidence="1">Cttdo1</strain>
    </source>
</reference>
<evidence type="ECO:0000313" key="1">
    <source>
        <dbReference type="EMBL" id="DAD67496.1"/>
    </source>
</evidence>
<protein>
    <submittedName>
        <fullName evidence="1">Uncharacterized protein</fullName>
    </submittedName>
</protein>
<organism evidence="1">
    <name type="scientific">Siphoviridae sp. cttdo1</name>
    <dbReference type="NCBI Taxonomy" id="2823606"/>
    <lineage>
        <taxon>Viruses</taxon>
        <taxon>Duplodnaviria</taxon>
        <taxon>Heunggongvirae</taxon>
        <taxon>Uroviricota</taxon>
        <taxon>Caudoviricetes</taxon>
    </lineage>
</organism>
<accession>A0A8S5LC34</accession>
<proteinExistence type="predicted"/>
<dbReference type="EMBL" id="BK014678">
    <property type="protein sequence ID" value="DAD67496.1"/>
    <property type="molecule type" value="Genomic_DNA"/>
</dbReference>
<sequence length="61" mass="6955">MKKNLSNCTIAKMELKRGKISPFSVERPRIALKSIFRLKHNFSSYMLPSPPSERPSRGVPP</sequence>